<keyword evidence="3" id="KW-0560">Oxidoreductase</keyword>
<dbReference type="PANTHER" id="PTHR33711:SF9">
    <property type="entry name" value="PROTOCATECHUATE 3,4-DIOXYGENASE ALPHA CHAIN"/>
    <property type="match status" value="1"/>
</dbReference>
<evidence type="ECO:0000256" key="1">
    <source>
        <dbReference type="ARBA" id="ARBA00007825"/>
    </source>
</evidence>
<dbReference type="Pfam" id="PF00775">
    <property type="entry name" value="Dioxygenase_C"/>
    <property type="match status" value="1"/>
</dbReference>
<dbReference type="InterPro" id="IPR000627">
    <property type="entry name" value="Intradiol_dOase_C"/>
</dbReference>
<feature type="domain" description="Intradiol ring-cleavage dioxygenases" evidence="4">
    <location>
        <begin position="74"/>
        <end position="102"/>
    </location>
</feature>
<dbReference type="AlphaFoldDB" id="A0A317CKF9"/>
<dbReference type="OrthoDB" id="9805815at2"/>
<protein>
    <submittedName>
        <fullName evidence="5">Protocatechuate 3,4-dioxygenase</fullName>
    </submittedName>
</protein>
<reference evidence="5 6" key="1">
    <citation type="submission" date="2018-05" db="EMBL/GenBank/DDBJ databases">
        <title>Leucothrix arctica sp. nov., isolated from Arctic seawater.</title>
        <authorList>
            <person name="Choi A."/>
            <person name="Baek K."/>
        </authorList>
    </citation>
    <scope>NUCLEOTIDE SEQUENCE [LARGE SCALE GENOMIC DNA]</scope>
    <source>
        <strain evidence="5 6">IMCC9719</strain>
    </source>
</reference>
<dbReference type="InterPro" id="IPR015889">
    <property type="entry name" value="Intradiol_dOase_core"/>
</dbReference>
<dbReference type="GO" id="GO:0008199">
    <property type="term" value="F:ferric iron binding"/>
    <property type="evidence" value="ECO:0007669"/>
    <property type="project" value="InterPro"/>
</dbReference>
<name>A0A317CKF9_9GAMM</name>
<gene>
    <name evidence="5" type="ORF">DKT75_08635</name>
</gene>
<dbReference type="GO" id="GO:0016702">
    <property type="term" value="F:oxidoreductase activity, acting on single donors with incorporation of molecular oxygen, incorporation of two atoms of oxygen"/>
    <property type="evidence" value="ECO:0007669"/>
    <property type="project" value="InterPro"/>
</dbReference>
<evidence type="ECO:0000259" key="4">
    <source>
        <dbReference type="PROSITE" id="PS00083"/>
    </source>
</evidence>
<dbReference type="PANTHER" id="PTHR33711">
    <property type="entry name" value="DIOXYGENASE, PUTATIVE (AFU_ORTHOLOGUE AFUA_2G02910)-RELATED"/>
    <property type="match status" value="1"/>
</dbReference>
<dbReference type="PROSITE" id="PS00083">
    <property type="entry name" value="INTRADIOL_DIOXYGENAS"/>
    <property type="match status" value="1"/>
</dbReference>
<dbReference type="InterPro" id="IPR050770">
    <property type="entry name" value="Intradiol_RC_Dioxygenase"/>
</dbReference>
<dbReference type="Gene3D" id="2.60.130.10">
    <property type="entry name" value="Aromatic compound dioxygenase"/>
    <property type="match status" value="1"/>
</dbReference>
<evidence type="ECO:0000313" key="5">
    <source>
        <dbReference type="EMBL" id="PWQ96822.1"/>
    </source>
</evidence>
<dbReference type="EMBL" id="QGKL01000026">
    <property type="protein sequence ID" value="PWQ96822.1"/>
    <property type="molecule type" value="Genomic_DNA"/>
</dbReference>
<dbReference type="Proteomes" id="UP000245506">
    <property type="component" value="Unassembled WGS sequence"/>
</dbReference>
<dbReference type="SUPFAM" id="SSF49482">
    <property type="entry name" value="Aromatic compound dioxygenase"/>
    <property type="match status" value="1"/>
</dbReference>
<accession>A0A317CKF9</accession>
<evidence type="ECO:0000256" key="2">
    <source>
        <dbReference type="ARBA" id="ARBA00022964"/>
    </source>
</evidence>
<keyword evidence="2 5" id="KW-0223">Dioxygenase</keyword>
<evidence type="ECO:0000313" key="6">
    <source>
        <dbReference type="Proteomes" id="UP000245506"/>
    </source>
</evidence>
<organism evidence="5 6">
    <name type="scientific">Leucothrix arctica</name>
    <dbReference type="NCBI Taxonomy" id="1481894"/>
    <lineage>
        <taxon>Bacteria</taxon>
        <taxon>Pseudomonadati</taxon>
        <taxon>Pseudomonadota</taxon>
        <taxon>Gammaproteobacteria</taxon>
        <taxon>Thiotrichales</taxon>
        <taxon>Thiotrichaceae</taxon>
        <taxon>Leucothrix</taxon>
    </lineage>
</organism>
<proteinExistence type="inferred from homology"/>
<sequence length="208" mass="23306">MKYSNHSRRGFIASMASVMGGLFITRSVHARDLTPRTTDGPFYPRPSMRFADVDNDLVKIEGAVREAGGEVFYLKGVLSDKQGRPLAGHRIEIWQSDVNGKYLHTGDNQSTPYDQGFQGFGHDITDANGAYQFRTIKPTEYPGRTPHIHVKVLSADRELLTTQFYIKNHPINTRDGLFNWMSAAEQERVSMGFRNGESGVEALVNIVV</sequence>
<comment type="similarity">
    <text evidence="1">Belongs to the intradiol ring-cleavage dioxygenase family.</text>
</comment>
<keyword evidence="6" id="KW-1185">Reference proteome</keyword>
<evidence type="ECO:0000256" key="3">
    <source>
        <dbReference type="ARBA" id="ARBA00023002"/>
    </source>
</evidence>
<comment type="caution">
    <text evidence="5">The sequence shown here is derived from an EMBL/GenBank/DDBJ whole genome shotgun (WGS) entry which is preliminary data.</text>
</comment>